<proteinExistence type="inferred from homology"/>
<dbReference type="PANTHER" id="PTHR43653">
    <property type="entry name" value="CYTOCHROME C ASSEMBLY PROTEIN-RELATED"/>
    <property type="match status" value="1"/>
</dbReference>
<feature type="transmembrane region" description="Helical" evidence="3">
    <location>
        <begin position="384"/>
        <end position="408"/>
    </location>
</feature>
<evidence type="ECO:0000256" key="3">
    <source>
        <dbReference type="SAM" id="Phobius"/>
    </source>
</evidence>
<feature type="transmembrane region" description="Helical" evidence="3">
    <location>
        <begin position="103"/>
        <end position="121"/>
    </location>
</feature>
<evidence type="ECO:0000313" key="6">
    <source>
        <dbReference type="EMBL" id="MCP9763109.1"/>
    </source>
</evidence>
<dbReference type="InterPro" id="IPR003567">
    <property type="entry name" value="Cyt_c_biogenesis"/>
</dbReference>
<dbReference type="EMBL" id="RJUF01000020">
    <property type="protein sequence ID" value="MCP9763109.1"/>
    <property type="molecule type" value="Genomic_DNA"/>
</dbReference>
<feature type="transmembrane region" description="Helical" evidence="3">
    <location>
        <begin position="50"/>
        <end position="69"/>
    </location>
</feature>
<evidence type="ECO:0000259" key="5">
    <source>
        <dbReference type="Pfam" id="PF16327"/>
    </source>
</evidence>
<dbReference type="PANTHER" id="PTHR43653:SF1">
    <property type="entry name" value="CYTOCHROME C-TYPE BIOGENESIS PROTEIN CCMF"/>
    <property type="match status" value="1"/>
</dbReference>
<dbReference type="RefSeq" id="WP_255036896.1">
    <property type="nucleotide sequence ID" value="NZ_RJUF01000020.1"/>
</dbReference>
<comment type="similarity">
    <text evidence="1">Belongs to the CcmF/CycK/Ccl1/NrfE/CcsA family.</text>
</comment>
<feature type="transmembrane region" description="Helical" evidence="3">
    <location>
        <begin position="209"/>
        <end position="228"/>
    </location>
</feature>
<feature type="transmembrane region" description="Helical" evidence="3">
    <location>
        <begin position="815"/>
        <end position="832"/>
    </location>
</feature>
<feature type="transmembrane region" description="Helical" evidence="3">
    <location>
        <begin position="281"/>
        <end position="297"/>
    </location>
</feature>
<feature type="transmembrane region" description="Helical" evidence="3">
    <location>
        <begin position="304"/>
        <end position="323"/>
    </location>
</feature>
<feature type="transmembrane region" description="Helical" evidence="3">
    <location>
        <begin position="490"/>
        <end position="511"/>
    </location>
</feature>
<feature type="domain" description="Cytochrome c assembly protein" evidence="4">
    <location>
        <begin position="99"/>
        <end position="327"/>
    </location>
</feature>
<dbReference type="Proteomes" id="UP001204144">
    <property type="component" value="Unassembled WGS sequence"/>
</dbReference>
<name>A0AAE3H337_9BACT</name>
<keyword evidence="3" id="KW-0472">Membrane</keyword>
<feature type="transmembrane region" description="Helical" evidence="3">
    <location>
        <begin position="434"/>
        <end position="453"/>
    </location>
</feature>
<keyword evidence="2" id="KW-0201">Cytochrome c-type biogenesis</keyword>
<dbReference type="Pfam" id="PF16327">
    <property type="entry name" value="CcmF_C"/>
    <property type="match status" value="1"/>
</dbReference>
<dbReference type="PRINTS" id="PR01410">
    <property type="entry name" value="CCBIOGENESIS"/>
</dbReference>
<dbReference type="GO" id="GO:0020037">
    <property type="term" value="F:heme binding"/>
    <property type="evidence" value="ECO:0007669"/>
    <property type="project" value="InterPro"/>
</dbReference>
<feature type="transmembrane region" description="Helical" evidence="3">
    <location>
        <begin position="6"/>
        <end position="29"/>
    </location>
</feature>
<feature type="transmembrane region" description="Helical" evidence="3">
    <location>
        <begin position="518"/>
        <end position="537"/>
    </location>
</feature>
<evidence type="ECO:0000256" key="2">
    <source>
        <dbReference type="ARBA" id="ARBA00022748"/>
    </source>
</evidence>
<feature type="transmembrane region" description="Helical" evidence="3">
    <location>
        <begin position="240"/>
        <end position="261"/>
    </location>
</feature>
<accession>A0AAE3H337</accession>
<dbReference type="GO" id="GO:0017004">
    <property type="term" value="P:cytochrome complex assembly"/>
    <property type="evidence" value="ECO:0007669"/>
    <property type="project" value="UniProtKB-KW"/>
</dbReference>
<feature type="transmembrane region" description="Helical" evidence="3">
    <location>
        <begin position="465"/>
        <end position="484"/>
    </location>
</feature>
<evidence type="ECO:0000259" key="4">
    <source>
        <dbReference type="Pfam" id="PF01578"/>
    </source>
</evidence>
<keyword evidence="7" id="KW-1185">Reference proteome</keyword>
<sequence length="840" mass="95539">MLRAYLGQIGHILVILAFISALVATYTYFISAKNNSKDSDFWRSIARKSFFLHTFFVIGVVLVLFSIIFNKYFEYHYAWDNASLSLPLGYAISCFWQDQEGSFLLWMFWNVILGVVLIFWFRDKKKNFLHFESPMMAIFSAVQAFLTSMIVGAVLFGDFKLGSSPFLLLRESMPNLPVWTTNPDFIPKDGNGLNPLLQNYWMVIHPPTLFLGFATTLIPFAFALAALWKKDYSDWTKIALPWSLVSGVILGTGIMMGAIWAYETLNFGSYWSWDPVENAVYVPWLVLVASIHTMLIARKSSSALKITFILSIAQFILILYSTFLTRSGILGTSSVHSFTDLGLSGQLLIYLLFFVAGAVLLMALRWKYLPKDNKEISTYSTEFWIFLGVTTLTLAAFQITLTTSIPVYNSIAELFNYKLNMAMPTDPLKHYNTFQMWLFIGVIILTGIAQFFWWKRVDKSSVKKLLNPLIITLLISAIAITVTGVNHWQYIILLTAGIFSITANATILLDIIKGNFKVAGGAITHIGVALMLIGIMYSSAYEKVISVNLANEKIFKTEKDNKENVLLYYNRPTQINDFTLDYRGEFVDVRNVPGYIEKKFIQPIPESDFKGIAKADIMDGDKLYVKRGDTLEYEAENTYYQVNYQKKGEKDFNFYPRYQINQKMGNVASPHIKKYWNKDIYSHVNYVTTNEDKEWSVPENYSVAIKDTFFLNDFVAILDNVSPVNELDGLPLQAGDVAAQATLRILERDGERIMKPIFAIKNREVWSKPVISSELGIRAQLLAINPETGKFTFAISRGEKEYIVLKALEKPHINLLWLGTALLVIGMSIASARRFRIALK</sequence>
<protein>
    <submittedName>
        <fullName evidence="6">Cytochrome C biogenesis protein</fullName>
    </submittedName>
</protein>
<feature type="domain" description="Cytochrome c-type biogenesis protein CcmF C-terminal" evidence="5">
    <location>
        <begin position="348"/>
        <end position="552"/>
    </location>
</feature>
<dbReference type="GO" id="GO:0016020">
    <property type="term" value="C:membrane"/>
    <property type="evidence" value="ECO:0007669"/>
    <property type="project" value="InterPro"/>
</dbReference>
<dbReference type="GO" id="GO:0015232">
    <property type="term" value="F:heme transmembrane transporter activity"/>
    <property type="evidence" value="ECO:0007669"/>
    <property type="project" value="InterPro"/>
</dbReference>
<dbReference type="InterPro" id="IPR032523">
    <property type="entry name" value="CcmF_C"/>
</dbReference>
<evidence type="ECO:0000256" key="1">
    <source>
        <dbReference type="ARBA" id="ARBA00009186"/>
    </source>
</evidence>
<evidence type="ECO:0000313" key="7">
    <source>
        <dbReference type="Proteomes" id="UP001204144"/>
    </source>
</evidence>
<keyword evidence="3" id="KW-1133">Transmembrane helix</keyword>
<reference evidence="6 7" key="1">
    <citation type="submission" date="2018-11" db="EMBL/GenBank/DDBJ databases">
        <title>Novel bacteria species description.</title>
        <authorList>
            <person name="Han J.-H."/>
        </authorList>
    </citation>
    <scope>NUCLEOTIDE SEQUENCE [LARGE SCALE GENOMIC DNA]</scope>
    <source>
        <strain evidence="6 7">KCTC23259</strain>
    </source>
</reference>
<comment type="caution">
    <text evidence="6">The sequence shown here is derived from an EMBL/GenBank/DDBJ whole genome shotgun (WGS) entry which is preliminary data.</text>
</comment>
<feature type="transmembrane region" description="Helical" evidence="3">
    <location>
        <begin position="343"/>
        <end position="364"/>
    </location>
</feature>
<keyword evidence="3" id="KW-0812">Transmembrane</keyword>
<dbReference type="Pfam" id="PF01578">
    <property type="entry name" value="Cytochrom_C_asm"/>
    <property type="match status" value="1"/>
</dbReference>
<dbReference type="InterPro" id="IPR002541">
    <property type="entry name" value="Cyt_c_assembly"/>
</dbReference>
<organism evidence="6 7">
    <name type="scientific">Lacihabitans soyangensis</name>
    <dbReference type="NCBI Taxonomy" id="869394"/>
    <lineage>
        <taxon>Bacteria</taxon>
        <taxon>Pseudomonadati</taxon>
        <taxon>Bacteroidota</taxon>
        <taxon>Cytophagia</taxon>
        <taxon>Cytophagales</taxon>
        <taxon>Leadbetterellaceae</taxon>
        <taxon>Lacihabitans</taxon>
    </lineage>
</organism>
<gene>
    <name evidence="6" type="ORF">EGI31_09085</name>
</gene>
<feature type="transmembrane region" description="Helical" evidence="3">
    <location>
        <begin position="133"/>
        <end position="156"/>
    </location>
</feature>
<dbReference type="AlphaFoldDB" id="A0AAE3H337"/>